<evidence type="ECO:0000313" key="2">
    <source>
        <dbReference type="EMBL" id="KJR86793.1"/>
    </source>
</evidence>
<comment type="caution">
    <text evidence="2">The sequence shown here is derived from an EMBL/GenBank/DDBJ whole genome shotgun (WGS) entry which is preliminary data.</text>
</comment>
<dbReference type="GeneID" id="27665020"/>
<name>A0A0F2MAS0_SPOSC</name>
<feature type="region of interest" description="Disordered" evidence="1">
    <location>
        <begin position="35"/>
        <end position="58"/>
    </location>
</feature>
<accession>A0A0F2MAS0</accession>
<gene>
    <name evidence="2" type="ORF">SPSK_02882</name>
</gene>
<protein>
    <submittedName>
        <fullName evidence="2">Uncharacterized protein</fullName>
    </submittedName>
</protein>
<proteinExistence type="predicted"/>
<dbReference type="KEGG" id="ssck:SPSK_02882"/>
<dbReference type="Proteomes" id="UP000033710">
    <property type="component" value="Unassembled WGS sequence"/>
</dbReference>
<dbReference type="RefSeq" id="XP_016589469.1">
    <property type="nucleotide sequence ID" value="XM_016729743.1"/>
</dbReference>
<dbReference type="AlphaFoldDB" id="A0A0F2MAS0"/>
<sequence length="77" mass="8383">MQTPMLLSRISRIQTSLAHLAAWFDTCDVRPNVEGARDTAQLGNRPGPAGRMGKRNGATCVPVSRADEKEVAFSDRV</sequence>
<reference evidence="2 3" key="2">
    <citation type="journal article" date="2015" name="Eukaryot. Cell">
        <title>Asexual propagation of a virulent clone complex in a human and feline outbreak of sporotrichosis.</title>
        <authorList>
            <person name="Teixeira Mde M."/>
            <person name="Rodrigues A.M."/>
            <person name="Tsui C.K."/>
            <person name="de Almeida L.G."/>
            <person name="Van Diepeningen A.D."/>
            <person name="van den Ende B.G."/>
            <person name="Fernandes G.F."/>
            <person name="Kano R."/>
            <person name="Hamelin R.C."/>
            <person name="Lopes-Bezerra L.M."/>
            <person name="Vasconcelos A.T."/>
            <person name="de Hoog S."/>
            <person name="de Camargo Z.P."/>
            <person name="Felipe M.S."/>
        </authorList>
    </citation>
    <scope>NUCLEOTIDE SEQUENCE [LARGE SCALE GENOMIC DNA]</scope>
    <source>
        <strain evidence="2 3">1099-18</strain>
    </source>
</reference>
<reference evidence="2 3" key="1">
    <citation type="journal article" date="2014" name="BMC Genomics">
        <title>Comparative genomics of the major fungal agents of human and animal Sporotrichosis: Sporothrix schenckii and Sporothrix brasiliensis.</title>
        <authorList>
            <person name="Teixeira M.M."/>
            <person name="de Almeida L.G."/>
            <person name="Kubitschek-Barreira P."/>
            <person name="Alves F.L."/>
            <person name="Kioshima E.S."/>
            <person name="Abadio A.K."/>
            <person name="Fernandes L."/>
            <person name="Derengowski L.S."/>
            <person name="Ferreira K.S."/>
            <person name="Souza R.C."/>
            <person name="Ruiz J.C."/>
            <person name="de Andrade N.C."/>
            <person name="Paes H.C."/>
            <person name="Nicola A.M."/>
            <person name="Albuquerque P."/>
            <person name="Gerber A.L."/>
            <person name="Martins V.P."/>
            <person name="Peconick L.D."/>
            <person name="Neto A.V."/>
            <person name="Chaucanez C.B."/>
            <person name="Silva P.A."/>
            <person name="Cunha O.L."/>
            <person name="de Oliveira F.F."/>
            <person name="dos Santos T.C."/>
            <person name="Barros A.L."/>
            <person name="Soares M.A."/>
            <person name="de Oliveira L.M."/>
            <person name="Marini M.M."/>
            <person name="Villalobos-Duno H."/>
            <person name="Cunha M.M."/>
            <person name="de Hoog S."/>
            <person name="da Silveira J.F."/>
            <person name="Henrissat B."/>
            <person name="Nino-Vega G.A."/>
            <person name="Cisalpino P.S."/>
            <person name="Mora-Montes H.M."/>
            <person name="Almeida S.R."/>
            <person name="Stajich J.E."/>
            <person name="Lopes-Bezerra L.M."/>
            <person name="Vasconcelos A.T."/>
            <person name="Felipe M.S."/>
        </authorList>
    </citation>
    <scope>NUCLEOTIDE SEQUENCE [LARGE SCALE GENOMIC DNA]</scope>
    <source>
        <strain evidence="2 3">1099-18</strain>
    </source>
</reference>
<dbReference type="EMBL" id="AXCR01000006">
    <property type="protein sequence ID" value="KJR86793.1"/>
    <property type="molecule type" value="Genomic_DNA"/>
</dbReference>
<evidence type="ECO:0000313" key="3">
    <source>
        <dbReference type="Proteomes" id="UP000033710"/>
    </source>
</evidence>
<evidence type="ECO:0000256" key="1">
    <source>
        <dbReference type="SAM" id="MobiDB-lite"/>
    </source>
</evidence>
<dbReference type="VEuPathDB" id="FungiDB:SPSK_02882"/>
<organism evidence="2 3">
    <name type="scientific">Sporothrix schenckii 1099-18</name>
    <dbReference type="NCBI Taxonomy" id="1397361"/>
    <lineage>
        <taxon>Eukaryota</taxon>
        <taxon>Fungi</taxon>
        <taxon>Dikarya</taxon>
        <taxon>Ascomycota</taxon>
        <taxon>Pezizomycotina</taxon>
        <taxon>Sordariomycetes</taxon>
        <taxon>Sordariomycetidae</taxon>
        <taxon>Ophiostomatales</taxon>
        <taxon>Ophiostomataceae</taxon>
        <taxon>Sporothrix</taxon>
    </lineage>
</organism>